<feature type="compositionally biased region" description="Low complexity" evidence="4">
    <location>
        <begin position="382"/>
        <end position="407"/>
    </location>
</feature>
<evidence type="ECO:0000313" key="6">
    <source>
        <dbReference type="Proteomes" id="UP000004310"/>
    </source>
</evidence>
<dbReference type="Pfam" id="PF03480">
    <property type="entry name" value="DctP"/>
    <property type="match status" value="1"/>
</dbReference>
<evidence type="ECO:0000313" key="5">
    <source>
        <dbReference type="EMBL" id="EAU41676.1"/>
    </source>
</evidence>
<evidence type="ECO:0000256" key="1">
    <source>
        <dbReference type="ARBA" id="ARBA00009023"/>
    </source>
</evidence>
<reference evidence="5 6" key="1">
    <citation type="journal article" date="2010" name="J. Bacteriol.">
        <title>Genome sequence of Fulvimarina pelagi HTCC2506T, a Mn(II)-oxidizing alphaproteobacterium possessing an aerobic anoxygenic photosynthetic gene cluster and Xanthorhodopsin.</title>
        <authorList>
            <person name="Kang I."/>
            <person name="Oh H.M."/>
            <person name="Lim S.I."/>
            <person name="Ferriera S."/>
            <person name="Giovannoni S.J."/>
            <person name="Cho J.C."/>
        </authorList>
    </citation>
    <scope>NUCLEOTIDE SEQUENCE [LARGE SCALE GENOMIC DNA]</scope>
    <source>
        <strain evidence="5 6">HTCC2506</strain>
    </source>
</reference>
<keyword evidence="3" id="KW-0732">Signal</keyword>
<evidence type="ECO:0000256" key="2">
    <source>
        <dbReference type="ARBA" id="ARBA00022448"/>
    </source>
</evidence>
<keyword evidence="6" id="KW-1185">Reference proteome</keyword>
<dbReference type="InterPro" id="IPR038404">
    <property type="entry name" value="TRAP_DctP_sf"/>
</dbReference>
<dbReference type="PANTHER" id="PTHR33376:SF7">
    <property type="entry name" value="C4-DICARBOXYLATE-BINDING PROTEIN DCTB"/>
    <property type="match status" value="1"/>
</dbReference>
<dbReference type="HOGENOM" id="CLU_036176_1_0_5"/>
<dbReference type="InterPro" id="IPR018389">
    <property type="entry name" value="DctP_fam"/>
</dbReference>
<dbReference type="eggNOG" id="COG1638">
    <property type="taxonomic scope" value="Bacteria"/>
</dbReference>
<protein>
    <submittedName>
        <fullName evidence="5">TRAP dicarboxylate transporter, DctP subunit</fullName>
    </submittedName>
</protein>
<accession>Q0G405</accession>
<feature type="region of interest" description="Disordered" evidence="4">
    <location>
        <begin position="363"/>
        <end position="407"/>
    </location>
</feature>
<name>Q0G405_9HYPH</name>
<dbReference type="AlphaFoldDB" id="Q0G405"/>
<proteinExistence type="inferred from homology"/>
<dbReference type="CDD" id="cd13668">
    <property type="entry name" value="PBP2_TRAP_UehA_TeaA"/>
    <property type="match status" value="1"/>
</dbReference>
<comment type="caution">
    <text evidence="5">The sequence shown here is derived from an EMBL/GenBank/DDBJ whole genome shotgun (WGS) entry which is preliminary data.</text>
</comment>
<dbReference type="Proteomes" id="UP000004310">
    <property type="component" value="Unassembled WGS sequence"/>
</dbReference>
<evidence type="ECO:0000256" key="3">
    <source>
        <dbReference type="ARBA" id="ARBA00022729"/>
    </source>
</evidence>
<dbReference type="NCBIfam" id="NF037995">
    <property type="entry name" value="TRAP_S1"/>
    <property type="match status" value="1"/>
</dbReference>
<evidence type="ECO:0000256" key="4">
    <source>
        <dbReference type="SAM" id="MobiDB-lite"/>
    </source>
</evidence>
<comment type="similarity">
    <text evidence="1">Belongs to the bacterial solute-binding protein 7 family.</text>
</comment>
<dbReference type="EMBL" id="AATP01000002">
    <property type="protein sequence ID" value="EAU41676.1"/>
    <property type="molecule type" value="Genomic_DNA"/>
</dbReference>
<dbReference type="STRING" id="217511.GCA_001463845_02964"/>
<sequence>MGRQANRRVGSNAFSVHRPSFNSIDRGDQPMTDLFRLTRRSALAAALATTATLALSVGSASAAEWKYAIEEAIDEVQGVYATKFKEYVEANSDHTVSIFPFGTLGESADTTELAQMGAIQFVDLSPGFTGSLIPELQVFLLPYTLPEDPEVLADFYKTSPTINEDLAALYEKQSLRLIDMFPEGEVVMTTKEKVEAPADLNGVKFRVMTTPLLVETYNQFGATATPLPWGEVFGALQLNMIQGQENPMFFVESTKMYEVTDHITFTGHNTFTTAVAANQSFYEGLSEEDKTLVQEAADQAYDYIIDYQKGLEEESLDKIMEAKPSMTVTRLTDEQREPFREAAQAVRESYAEMTGESGQAILDGFEKDIKASEERVGGGSSDGAASEEATEASASGEEAMEGETSAN</sequence>
<keyword evidence="2" id="KW-0813">Transport</keyword>
<dbReference type="Gene3D" id="3.40.190.170">
    <property type="entry name" value="Bacterial extracellular solute-binding protein, family 7"/>
    <property type="match status" value="1"/>
</dbReference>
<dbReference type="GO" id="GO:0055085">
    <property type="term" value="P:transmembrane transport"/>
    <property type="evidence" value="ECO:0007669"/>
    <property type="project" value="InterPro"/>
</dbReference>
<dbReference type="InterPro" id="IPR006311">
    <property type="entry name" value="TAT_signal"/>
</dbReference>
<dbReference type="PANTHER" id="PTHR33376">
    <property type="match status" value="1"/>
</dbReference>
<dbReference type="PROSITE" id="PS51318">
    <property type="entry name" value="TAT"/>
    <property type="match status" value="1"/>
</dbReference>
<organism evidence="5 6">
    <name type="scientific">Fulvimarina pelagi HTCC2506</name>
    <dbReference type="NCBI Taxonomy" id="314231"/>
    <lineage>
        <taxon>Bacteria</taxon>
        <taxon>Pseudomonadati</taxon>
        <taxon>Pseudomonadota</taxon>
        <taxon>Alphaproteobacteria</taxon>
        <taxon>Hyphomicrobiales</taxon>
        <taxon>Aurantimonadaceae</taxon>
        <taxon>Fulvimarina</taxon>
    </lineage>
</organism>
<feature type="compositionally biased region" description="Basic and acidic residues" evidence="4">
    <location>
        <begin position="364"/>
        <end position="376"/>
    </location>
</feature>
<gene>
    <name evidence="5" type="ORF">FP2506_14624</name>
</gene>